<reference evidence="1 2" key="1">
    <citation type="submission" date="2016-01" db="EMBL/GenBank/DDBJ databases">
        <title>Complete genome and mega plasmid sequence of Sphingomonas panacis DCY99 elicits systemic resistance in rice to Xanthomonas oryzae.</title>
        <authorList>
            <person name="Kim Y.J."/>
            <person name="Yang D.C."/>
            <person name="Sing P."/>
        </authorList>
    </citation>
    <scope>NUCLEOTIDE SEQUENCE [LARGE SCALE GENOMIC DNA]</scope>
    <source>
        <strain evidence="1 2">DCY99</strain>
    </source>
</reference>
<dbReference type="AlphaFoldDB" id="A0A1B3ZDW7"/>
<evidence type="ECO:0000313" key="2">
    <source>
        <dbReference type="Proteomes" id="UP000094256"/>
    </source>
</evidence>
<accession>A0A1B3ZDW7</accession>
<dbReference type="Gene3D" id="1.20.910.10">
    <property type="entry name" value="Heme oxygenase-like"/>
    <property type="match status" value="1"/>
</dbReference>
<dbReference type="EMBL" id="CP014168">
    <property type="protein sequence ID" value="AOH85628.1"/>
    <property type="molecule type" value="Genomic_DNA"/>
</dbReference>
<dbReference type="InterPro" id="IPR016084">
    <property type="entry name" value="Haem_Oase-like_multi-hlx"/>
</dbReference>
<protein>
    <recommendedName>
        <fullName evidence="3">DUF3865 domain-containing protein</fullName>
    </recommendedName>
</protein>
<sequence length="215" mass="24365">MKDRLSDLSRFSDTFLDWLMIEHYQFSARNTGFLAAAADVAQKFTNTDIEGELRRNLAEENSHAAMYKRALADIRVDVDNRIEFPPTPYFFYRIAKLIGEDPSRMLGAMYATETAAIFEHEVFRDISKEVIVRRHLSSEGRGLQYFHDMHLGGVEQSHKDELGIFMVGMKVEDQGAAEGSIDAALALQGGRSAIDAMRQWWQDLLSQATEVRIAA</sequence>
<evidence type="ECO:0008006" key="3">
    <source>
        <dbReference type="Google" id="ProtNLM"/>
    </source>
</evidence>
<evidence type="ECO:0000313" key="1">
    <source>
        <dbReference type="EMBL" id="AOH85628.1"/>
    </source>
</evidence>
<gene>
    <name evidence="1" type="ORF">AWL63_18475</name>
</gene>
<proteinExistence type="predicted"/>
<dbReference type="KEGG" id="span:AWL63_18475"/>
<dbReference type="STRING" id="1560345.AWL63_18475"/>
<name>A0A1B3ZDW7_9SPHN</name>
<keyword evidence="2" id="KW-1185">Reference proteome</keyword>
<dbReference type="Proteomes" id="UP000094256">
    <property type="component" value="Chromosome"/>
</dbReference>
<organism evidence="1 2">
    <name type="scientific">Sphingomonas panacis</name>
    <dbReference type="NCBI Taxonomy" id="1560345"/>
    <lineage>
        <taxon>Bacteria</taxon>
        <taxon>Pseudomonadati</taxon>
        <taxon>Pseudomonadota</taxon>
        <taxon>Alphaproteobacteria</taxon>
        <taxon>Sphingomonadales</taxon>
        <taxon>Sphingomonadaceae</taxon>
        <taxon>Sphingomonas</taxon>
    </lineage>
</organism>